<proteinExistence type="predicted"/>
<keyword evidence="3" id="KW-1185">Reference proteome</keyword>
<evidence type="ECO:0000313" key="2">
    <source>
        <dbReference type="EMBL" id="KUI64237.1"/>
    </source>
</evidence>
<keyword evidence="1" id="KW-0472">Membrane</keyword>
<feature type="transmembrane region" description="Helical" evidence="1">
    <location>
        <begin position="6"/>
        <end position="26"/>
    </location>
</feature>
<gene>
    <name evidence="2" type="ORF">VM1G_11016</name>
</gene>
<evidence type="ECO:0000313" key="3">
    <source>
        <dbReference type="Proteomes" id="UP000078559"/>
    </source>
</evidence>
<keyword evidence="1" id="KW-0812">Transmembrane</keyword>
<dbReference type="EMBL" id="KN796125">
    <property type="protein sequence ID" value="KUI64237.1"/>
    <property type="molecule type" value="Genomic_DNA"/>
</dbReference>
<keyword evidence="1" id="KW-1133">Transmembrane helix</keyword>
<protein>
    <submittedName>
        <fullName evidence="2">Zonadhesin</fullName>
    </submittedName>
</protein>
<organism evidence="2 3">
    <name type="scientific">Cytospora mali</name>
    <name type="common">Apple Valsa canker fungus</name>
    <name type="synonym">Valsa mali</name>
    <dbReference type="NCBI Taxonomy" id="578113"/>
    <lineage>
        <taxon>Eukaryota</taxon>
        <taxon>Fungi</taxon>
        <taxon>Dikarya</taxon>
        <taxon>Ascomycota</taxon>
        <taxon>Pezizomycotina</taxon>
        <taxon>Sordariomycetes</taxon>
        <taxon>Sordariomycetidae</taxon>
        <taxon>Diaporthales</taxon>
        <taxon>Cytosporaceae</taxon>
        <taxon>Cytospora</taxon>
    </lineage>
</organism>
<accession>A0A194VJQ8</accession>
<dbReference type="OrthoDB" id="5232861at2759"/>
<dbReference type="AlphaFoldDB" id="A0A194VJQ8"/>
<evidence type="ECO:0000256" key="1">
    <source>
        <dbReference type="SAM" id="Phobius"/>
    </source>
</evidence>
<reference evidence="2" key="1">
    <citation type="submission" date="2014-12" db="EMBL/GenBank/DDBJ databases">
        <title>Genome Sequence of Valsa Canker Pathogens Uncovers a Specific Adaption of Colonization on Woody Bark.</title>
        <authorList>
            <person name="Yin Z."/>
            <person name="Liu H."/>
            <person name="Gao X."/>
            <person name="Li Z."/>
            <person name="Song N."/>
            <person name="Ke X."/>
            <person name="Dai Q."/>
            <person name="Wu Y."/>
            <person name="Sun Y."/>
            <person name="Xu J.-R."/>
            <person name="Kang Z.K."/>
            <person name="Wang L."/>
            <person name="Huang L."/>
        </authorList>
    </citation>
    <scope>NUCLEOTIDE SEQUENCE [LARGE SCALE GENOMIC DNA]</scope>
    <source>
        <strain evidence="2">03-8</strain>
    </source>
</reference>
<dbReference type="Proteomes" id="UP000078559">
    <property type="component" value="Unassembled WGS sequence"/>
</dbReference>
<sequence>MEAINAISIILIHVVAYVAHVALQVIPTRFLNRTRKFEQVDRAESGNTFSFLSKHTSNKQKLFTADSNQRQPTIGTFGKRYLRVPLKYRNKPPRRVYQNAEYFAQEPPTAAEIWTIPSHIPRVKSARIRWYLDDFIPSYPEIDSGTVEGRKKLKAIALEQESGRKPAKFQRTIVPKPCVPNHVVDHLLPPQTTIDEKDVSLKLEESTIHTHNTVLLKAEAITPKETALDNQPREISPVKADQLPETSALVVKTQDYRPVEDKPSTGVETPIIHHFDLIDPLPVPTLCHSVAQIPPSPPTPSPNVSKNYLSTPPENVYSEPMQVDEITAHEMVFMDMTTDGTTDQEIVTPEIISEDVVMAETISPEDINMEEDSPEETAPVDMDTDEAIPVEIISETVTTAEVAPRETVVEAMITEDAPPIEIVSGAVTTQVAIPAEMVPTHTTLSITLSEKMEIDQNASNIFPAAEVVSTDATPIDTPPDGLEFDQGLIRISVAEKMQIDQDDGNEPKEMSWYSSPPQFKGTKRAIVADHYSEQCCRDKKRDLGHYNQQSVYPRDVSLDRFEAEVRLFSPVRLQGMLGEYVKGLSKKLDTSPASRMEQHYLERVIHSPEQSDRDYSFDTRWRNYAASRPHGQRESPFTLDEAINIVTSCLAVSLPSCGWLLRRAEKDFRNELLMEIKYRHEELKQISWSSSWFCPRQAPPHIREDPMGQIQRFSRDYARRFLYHILDEDNLCSYYLRTGGDSDAKYWIHGVKRRSDFISTKDPQIPWCIRRGHNFQLIAKWDHNDMKDCRAFIQFTNMWFGECIAHGSHHSVASKLFGRFDRDRCDWLRHYAGTFPQKEQ</sequence>
<name>A0A194VJQ8_CYTMA</name>